<evidence type="ECO:0000313" key="2">
    <source>
        <dbReference type="Proteomes" id="UP000008068"/>
    </source>
</evidence>
<dbReference type="AlphaFoldDB" id="G0PC43"/>
<accession>G0PC43</accession>
<dbReference type="InParanoid" id="G0PC43"/>
<gene>
    <name evidence="1" type="ORF">CAEBREN_21161</name>
</gene>
<proteinExistence type="predicted"/>
<sequence length="127" mass="14597">MSSVYPDPTPTSFPPQYDNTFDLMSSHNEMYPTIENSFIHTWNQPELVSNEIGYENMGTQYMPMERIDNGREQQSLMTVENYTTHLENSISAPIVQPVQRLNGKQMIKMSTKKKPAVRKRAPKKAEG</sequence>
<dbReference type="HOGENOM" id="CLU_131695_0_0_1"/>
<evidence type="ECO:0000313" key="1">
    <source>
        <dbReference type="EMBL" id="EGT50917.1"/>
    </source>
</evidence>
<dbReference type="Proteomes" id="UP000008068">
    <property type="component" value="Unassembled WGS sequence"/>
</dbReference>
<name>G0PC43_CAEBE</name>
<dbReference type="EMBL" id="GL380229">
    <property type="protein sequence ID" value="EGT50917.1"/>
    <property type="molecule type" value="Genomic_DNA"/>
</dbReference>
<keyword evidence="2" id="KW-1185">Reference proteome</keyword>
<protein>
    <submittedName>
        <fullName evidence="1">Uncharacterized protein</fullName>
    </submittedName>
</protein>
<organism evidence="2">
    <name type="scientific">Caenorhabditis brenneri</name>
    <name type="common">Nematode worm</name>
    <dbReference type="NCBI Taxonomy" id="135651"/>
    <lineage>
        <taxon>Eukaryota</taxon>
        <taxon>Metazoa</taxon>
        <taxon>Ecdysozoa</taxon>
        <taxon>Nematoda</taxon>
        <taxon>Chromadorea</taxon>
        <taxon>Rhabditida</taxon>
        <taxon>Rhabditina</taxon>
        <taxon>Rhabditomorpha</taxon>
        <taxon>Rhabditoidea</taxon>
        <taxon>Rhabditidae</taxon>
        <taxon>Peloderinae</taxon>
        <taxon>Caenorhabditis</taxon>
    </lineage>
</organism>
<reference evidence="2" key="1">
    <citation type="submission" date="2011-07" db="EMBL/GenBank/DDBJ databases">
        <authorList>
            <consortium name="Caenorhabditis brenneri Sequencing and Analysis Consortium"/>
            <person name="Wilson R.K."/>
        </authorList>
    </citation>
    <scope>NUCLEOTIDE SEQUENCE [LARGE SCALE GENOMIC DNA]</scope>
    <source>
        <strain evidence="2">PB2801</strain>
    </source>
</reference>